<evidence type="ECO:0000259" key="2">
    <source>
        <dbReference type="Pfam" id="PF03050"/>
    </source>
</evidence>
<dbReference type="InterPro" id="IPR039552">
    <property type="entry name" value="IS66_C"/>
</dbReference>
<evidence type="ECO:0000313" key="7">
    <source>
        <dbReference type="Proteomes" id="UP000198577"/>
    </source>
</evidence>
<evidence type="ECO:0000313" key="6">
    <source>
        <dbReference type="EMBL" id="SFQ08983.1"/>
    </source>
</evidence>
<feature type="domain" description="Transposase TnpC homeodomain" evidence="4">
    <location>
        <begin position="41"/>
        <end position="114"/>
    </location>
</feature>
<keyword evidence="1" id="KW-0175">Coiled coil</keyword>
<feature type="domain" description="Transposase IS66 zinc-finger binding" evidence="3">
    <location>
        <begin position="122"/>
        <end position="166"/>
    </location>
</feature>
<proteinExistence type="predicted"/>
<reference evidence="6 7" key="1">
    <citation type="submission" date="2016-10" db="EMBL/GenBank/DDBJ databases">
        <authorList>
            <person name="de Groot N.N."/>
        </authorList>
    </citation>
    <scope>NUCLEOTIDE SEQUENCE [LARGE SCALE GENOMIC DNA]</scope>
    <source>
        <strain evidence="6 7">DSM 20678</strain>
    </source>
</reference>
<evidence type="ECO:0000259" key="4">
    <source>
        <dbReference type="Pfam" id="PF13007"/>
    </source>
</evidence>
<feature type="domain" description="Transposase IS66 central" evidence="2">
    <location>
        <begin position="187"/>
        <end position="472"/>
    </location>
</feature>
<dbReference type="InterPro" id="IPR024463">
    <property type="entry name" value="Transposase_TnpC_homeodom"/>
</dbReference>
<dbReference type="PANTHER" id="PTHR33678">
    <property type="entry name" value="BLL1576 PROTEIN"/>
    <property type="match status" value="1"/>
</dbReference>
<dbReference type="AlphaFoldDB" id="A0A1I5VNG2"/>
<dbReference type="Pfam" id="PF03050">
    <property type="entry name" value="DDE_Tnp_IS66"/>
    <property type="match status" value="1"/>
</dbReference>
<dbReference type="Pfam" id="PF13817">
    <property type="entry name" value="DDE_Tnp_IS66_C"/>
    <property type="match status" value="1"/>
</dbReference>
<feature type="domain" description="Transposase IS66 C-terminal" evidence="5">
    <location>
        <begin position="479"/>
        <end position="519"/>
    </location>
</feature>
<dbReference type="Pfam" id="PF13007">
    <property type="entry name" value="LZ_Tnp_IS66"/>
    <property type="match status" value="1"/>
</dbReference>
<evidence type="ECO:0000259" key="5">
    <source>
        <dbReference type="Pfam" id="PF13817"/>
    </source>
</evidence>
<dbReference type="InterPro" id="IPR052344">
    <property type="entry name" value="Transposase-related"/>
</dbReference>
<dbReference type="InterPro" id="IPR024474">
    <property type="entry name" value="Znf_dom_IS66"/>
</dbReference>
<protein>
    <submittedName>
        <fullName evidence="6">Transposase</fullName>
    </submittedName>
</protein>
<gene>
    <name evidence="6" type="ORF">SAMN05444406_1121</name>
</gene>
<accession>A0A1I5VNG2</accession>
<sequence>MSNTINIMENTSTATVTIEELMKENSLLKQEIEELKAKLRWFEEQFRLSRQKMYGRSSEKTNSGEGEQLSFFNEAEKESNAEAAEPAIEEITYKRRKRKGHRAENIKDLPVEVIEYRLPEEEQVCPCCGGKLHEMSTEVREELKIIPAKVSIVKHVRYVYACRNCEQNEVSTPIVIATMPKAALPGSIASPSAIAYVMAQKFVEGMPFYRQEQQWERMGIELSRQTMANWMVQGSERWLRPVYERMREHLIKRDILHADETTLQVLHEPGRAADTVSYMWLYRTGRDGPAIVLYDYQTTRAGRHAKKFLEGFKGYLHVDGYEGYNGIPDVVLVGCWAHARRKFDEALKAIPGTSESIASVAKEGLDYCNKLFAIERELRDVTPEERYEERLKRSKPILDEFYSYLKYHMPRVLPKSVLGGAIRYCLNQWDKLTAFLLDGRLEIDNNISERSIKPFVIGRKNWLFSNTPKGARASATIYSIVETAKENGLNPFEYLKYLFEKLPNIDIEDKEKLDEVLPWSTTLPSCCRVK</sequence>
<dbReference type="EMBL" id="FOXR01000012">
    <property type="protein sequence ID" value="SFQ08983.1"/>
    <property type="molecule type" value="Genomic_DNA"/>
</dbReference>
<dbReference type="STRING" id="937334.SAMN05444406_1121"/>
<keyword evidence="7" id="KW-1185">Reference proteome</keyword>
<dbReference type="Proteomes" id="UP000198577">
    <property type="component" value="Unassembled WGS sequence"/>
</dbReference>
<organism evidence="6 7">
    <name type="scientific">Caldicoprobacter faecalis</name>
    <dbReference type="NCBI Taxonomy" id="937334"/>
    <lineage>
        <taxon>Bacteria</taxon>
        <taxon>Bacillati</taxon>
        <taxon>Bacillota</taxon>
        <taxon>Clostridia</taxon>
        <taxon>Caldicoprobacterales</taxon>
        <taxon>Caldicoprobacteraceae</taxon>
        <taxon>Caldicoprobacter</taxon>
    </lineage>
</organism>
<feature type="coiled-coil region" evidence="1">
    <location>
        <begin position="18"/>
        <end position="45"/>
    </location>
</feature>
<dbReference type="InterPro" id="IPR004291">
    <property type="entry name" value="Transposase_IS66_central"/>
</dbReference>
<dbReference type="NCBIfam" id="NF033517">
    <property type="entry name" value="transpos_IS66"/>
    <property type="match status" value="1"/>
</dbReference>
<name>A0A1I5VNG2_9FIRM</name>
<evidence type="ECO:0000256" key="1">
    <source>
        <dbReference type="SAM" id="Coils"/>
    </source>
</evidence>
<dbReference type="Pfam" id="PF13005">
    <property type="entry name" value="zf-IS66"/>
    <property type="match status" value="1"/>
</dbReference>
<evidence type="ECO:0000259" key="3">
    <source>
        <dbReference type="Pfam" id="PF13005"/>
    </source>
</evidence>